<evidence type="ECO:0000256" key="9">
    <source>
        <dbReference type="ARBA" id="ARBA00023128"/>
    </source>
</evidence>
<keyword evidence="8" id="KW-1133">Transmembrane helix</keyword>
<dbReference type="InterPro" id="IPR003959">
    <property type="entry name" value="ATPase_AAA_core"/>
</dbReference>
<dbReference type="InterPro" id="IPR003593">
    <property type="entry name" value="AAA+_ATPase"/>
</dbReference>
<dbReference type="GO" id="GO:0016887">
    <property type="term" value="F:ATP hydrolysis activity"/>
    <property type="evidence" value="ECO:0007669"/>
    <property type="project" value="InterPro"/>
</dbReference>
<dbReference type="InterPro" id="IPR050747">
    <property type="entry name" value="Mitochondrial_chaperone_BCS1"/>
</dbReference>
<dbReference type="GO" id="GO:0005743">
    <property type="term" value="C:mitochondrial inner membrane"/>
    <property type="evidence" value="ECO:0007669"/>
    <property type="project" value="UniProtKB-SubCell"/>
</dbReference>
<evidence type="ECO:0000256" key="6">
    <source>
        <dbReference type="ARBA" id="ARBA00022801"/>
    </source>
</evidence>
<dbReference type="SMART" id="SM00382">
    <property type="entry name" value="AAA"/>
    <property type="match status" value="1"/>
</dbReference>
<keyword evidence="5" id="KW-0999">Mitochondrion inner membrane</keyword>
<accession>A0A9W9GUC1</accession>
<reference evidence="15" key="2">
    <citation type="journal article" date="2023" name="IMA Fungus">
        <title>Comparative genomic study of the Penicillium genus elucidates a diverse pangenome and 15 lateral gene transfer events.</title>
        <authorList>
            <person name="Petersen C."/>
            <person name="Sorensen T."/>
            <person name="Nielsen M.R."/>
            <person name="Sondergaard T.E."/>
            <person name="Sorensen J.L."/>
            <person name="Fitzpatrick D.A."/>
            <person name="Frisvad J.C."/>
            <person name="Nielsen K.L."/>
        </authorList>
    </citation>
    <scope>NUCLEOTIDE SEQUENCE</scope>
    <source>
        <strain evidence="15">IBT 22155</strain>
    </source>
</reference>
<feature type="domain" description="AAA+ ATPase" evidence="13">
    <location>
        <begin position="266"/>
        <end position="414"/>
    </location>
</feature>
<dbReference type="PROSITE" id="PS00674">
    <property type="entry name" value="AAA"/>
    <property type="match status" value="1"/>
</dbReference>
<dbReference type="OrthoDB" id="10251412at2759"/>
<sequence>MFMSTGLPVPSGVHSFVDLVRQSLNLDILVLANIWILATGAITSIRLAGNILHSFAEKTCLSTVHVKQDDPLYEEIVLWMNDHAFKRRNFRSVLAQTSKSSDDTAITRSLPEKLDADKLVSYKGVEDDSSVELKPFHGSRLFRFKRSWILFSHAANNHENISRYPQIEVRPQLKLQCISLSLSPIKDFLDEVRAYSRKVSVSNITVYRTRTNSREVIRWSPVASRPSRDIRTVILDKHKKKTILRDINEYLHPHTRQWYANHGIPYRRGYLFSGPPGTGKTSLASAIAGVFGLDIYVLSLLDPTVTESQFIRLFSEVPTRCVVLLEDIDAAGLNRGNIVPTKSRSAAAQSSPEPTAVAPSTTAVSLSGLLNAIDGISSHEGRILIMTTNAPQSLDRALIRPGRVDLHIQFELPSHEELRSLFLNMYSDISQNLADHAEEEKQRPAGLDDLAMRFAELLPERRFSLAEVQGFLLQYKRCPEEACENVSSWVKEMEVEERG</sequence>
<comment type="similarity">
    <text evidence="2">Belongs to the AAA ATPase family. BCS1 subfamily.</text>
</comment>
<dbReference type="InterPro" id="IPR001270">
    <property type="entry name" value="ClpA/B"/>
</dbReference>
<evidence type="ECO:0008006" key="17">
    <source>
        <dbReference type="Google" id="ProtNLM"/>
    </source>
</evidence>
<keyword evidence="7 12" id="KW-0067">ATP-binding</keyword>
<dbReference type="InterPro" id="IPR014851">
    <property type="entry name" value="BCS1_N"/>
</dbReference>
<name>A0A9W9GUC1_9EURO</name>
<keyword evidence="6" id="KW-0378">Hydrolase</keyword>
<reference evidence="15" key="1">
    <citation type="submission" date="2022-11" db="EMBL/GenBank/DDBJ databases">
        <authorList>
            <person name="Petersen C."/>
        </authorList>
    </citation>
    <scope>NUCLEOTIDE SEQUENCE</scope>
    <source>
        <strain evidence="15">IBT 22155</strain>
    </source>
</reference>
<evidence type="ECO:0000313" key="15">
    <source>
        <dbReference type="EMBL" id="KAJ5130147.1"/>
    </source>
</evidence>
<dbReference type="PANTHER" id="PTHR23070">
    <property type="entry name" value="BCS1 AAA-TYPE ATPASE"/>
    <property type="match status" value="1"/>
</dbReference>
<dbReference type="GeneID" id="81406100"/>
<dbReference type="RefSeq" id="XP_056520526.1">
    <property type="nucleotide sequence ID" value="XM_056666930.1"/>
</dbReference>
<evidence type="ECO:0000259" key="13">
    <source>
        <dbReference type="SMART" id="SM00382"/>
    </source>
</evidence>
<dbReference type="AlphaFoldDB" id="A0A9W9GUC1"/>
<dbReference type="GO" id="GO:0005524">
    <property type="term" value="F:ATP binding"/>
    <property type="evidence" value="ECO:0007669"/>
    <property type="project" value="UniProtKB-KW"/>
</dbReference>
<keyword evidence="10" id="KW-0472">Membrane</keyword>
<dbReference type="Pfam" id="PF25426">
    <property type="entry name" value="AAA_lid_BCS1"/>
    <property type="match status" value="1"/>
</dbReference>
<dbReference type="SUPFAM" id="SSF52540">
    <property type="entry name" value="P-loop containing nucleoside triphosphate hydrolases"/>
    <property type="match status" value="1"/>
</dbReference>
<comment type="catalytic activity">
    <reaction evidence="11">
        <text>ATP + H2O = ADP + phosphate + H(+)</text>
        <dbReference type="Rhea" id="RHEA:13065"/>
        <dbReference type="ChEBI" id="CHEBI:15377"/>
        <dbReference type="ChEBI" id="CHEBI:15378"/>
        <dbReference type="ChEBI" id="CHEBI:30616"/>
        <dbReference type="ChEBI" id="CHEBI:43474"/>
        <dbReference type="ChEBI" id="CHEBI:456216"/>
    </reaction>
    <physiologicalReaction direction="left-to-right" evidence="11">
        <dbReference type="Rhea" id="RHEA:13066"/>
    </physiologicalReaction>
</comment>
<dbReference type="PRINTS" id="PR00300">
    <property type="entry name" value="CLPPROTEASEA"/>
</dbReference>
<evidence type="ECO:0000259" key="14">
    <source>
        <dbReference type="SMART" id="SM01024"/>
    </source>
</evidence>
<dbReference type="SMART" id="SM01024">
    <property type="entry name" value="BCS1_N"/>
    <property type="match status" value="1"/>
</dbReference>
<dbReference type="Pfam" id="PF00004">
    <property type="entry name" value="AAA"/>
    <property type="match status" value="1"/>
</dbReference>
<feature type="domain" description="BCS1 N-terminal" evidence="14">
    <location>
        <begin position="36"/>
        <end position="233"/>
    </location>
</feature>
<dbReference type="Gene3D" id="3.40.50.300">
    <property type="entry name" value="P-loop containing nucleotide triphosphate hydrolases"/>
    <property type="match status" value="1"/>
</dbReference>
<evidence type="ECO:0000256" key="5">
    <source>
        <dbReference type="ARBA" id="ARBA00022792"/>
    </source>
</evidence>
<evidence type="ECO:0000256" key="3">
    <source>
        <dbReference type="ARBA" id="ARBA00022692"/>
    </source>
</evidence>
<evidence type="ECO:0000256" key="2">
    <source>
        <dbReference type="ARBA" id="ARBA00007448"/>
    </source>
</evidence>
<evidence type="ECO:0000256" key="10">
    <source>
        <dbReference type="ARBA" id="ARBA00023136"/>
    </source>
</evidence>
<keyword evidence="3" id="KW-0812">Transmembrane</keyword>
<keyword evidence="4 12" id="KW-0547">Nucleotide-binding</keyword>
<dbReference type="InterPro" id="IPR003960">
    <property type="entry name" value="ATPase_AAA_CS"/>
</dbReference>
<evidence type="ECO:0000256" key="11">
    <source>
        <dbReference type="ARBA" id="ARBA00048778"/>
    </source>
</evidence>
<dbReference type="Proteomes" id="UP001149079">
    <property type="component" value="Unassembled WGS sequence"/>
</dbReference>
<evidence type="ECO:0000256" key="12">
    <source>
        <dbReference type="RuleBase" id="RU003651"/>
    </source>
</evidence>
<proteinExistence type="inferred from homology"/>
<comment type="subcellular location">
    <subcellularLocation>
        <location evidence="1">Mitochondrion inner membrane</location>
        <topology evidence="1">Single-pass membrane protein</topology>
    </subcellularLocation>
</comment>
<organism evidence="15 16">
    <name type="scientific">Penicillium bovifimosum</name>
    <dbReference type="NCBI Taxonomy" id="126998"/>
    <lineage>
        <taxon>Eukaryota</taxon>
        <taxon>Fungi</taxon>
        <taxon>Dikarya</taxon>
        <taxon>Ascomycota</taxon>
        <taxon>Pezizomycotina</taxon>
        <taxon>Eurotiomycetes</taxon>
        <taxon>Eurotiomycetidae</taxon>
        <taxon>Eurotiales</taxon>
        <taxon>Aspergillaceae</taxon>
        <taxon>Penicillium</taxon>
    </lineage>
</organism>
<dbReference type="InterPro" id="IPR027417">
    <property type="entry name" value="P-loop_NTPase"/>
</dbReference>
<dbReference type="EMBL" id="JAPQKL010000005">
    <property type="protein sequence ID" value="KAJ5130147.1"/>
    <property type="molecule type" value="Genomic_DNA"/>
</dbReference>
<protein>
    <recommendedName>
        <fullName evidence="17">P-loop containing nucleoside triphosphate hydrolase protein</fullName>
    </recommendedName>
</protein>
<comment type="caution">
    <text evidence="15">The sequence shown here is derived from an EMBL/GenBank/DDBJ whole genome shotgun (WGS) entry which is preliminary data.</text>
</comment>
<dbReference type="InterPro" id="IPR057495">
    <property type="entry name" value="AAA_lid_BCS1"/>
</dbReference>
<evidence type="ECO:0000256" key="1">
    <source>
        <dbReference type="ARBA" id="ARBA00004434"/>
    </source>
</evidence>
<evidence type="ECO:0000256" key="8">
    <source>
        <dbReference type="ARBA" id="ARBA00022989"/>
    </source>
</evidence>
<dbReference type="Pfam" id="PF08740">
    <property type="entry name" value="BCS1_N"/>
    <property type="match status" value="1"/>
</dbReference>
<evidence type="ECO:0000256" key="7">
    <source>
        <dbReference type="ARBA" id="ARBA00022840"/>
    </source>
</evidence>
<gene>
    <name evidence="15" type="ORF">N7515_006186</name>
</gene>
<keyword evidence="16" id="KW-1185">Reference proteome</keyword>
<keyword evidence="9" id="KW-0496">Mitochondrion</keyword>
<evidence type="ECO:0000256" key="4">
    <source>
        <dbReference type="ARBA" id="ARBA00022741"/>
    </source>
</evidence>
<evidence type="ECO:0000313" key="16">
    <source>
        <dbReference type="Proteomes" id="UP001149079"/>
    </source>
</evidence>